<organism evidence="1 2">
    <name type="scientific">Araneus ventricosus</name>
    <name type="common">Orbweaver spider</name>
    <name type="synonym">Epeira ventricosa</name>
    <dbReference type="NCBI Taxonomy" id="182803"/>
    <lineage>
        <taxon>Eukaryota</taxon>
        <taxon>Metazoa</taxon>
        <taxon>Ecdysozoa</taxon>
        <taxon>Arthropoda</taxon>
        <taxon>Chelicerata</taxon>
        <taxon>Arachnida</taxon>
        <taxon>Araneae</taxon>
        <taxon>Araneomorphae</taxon>
        <taxon>Entelegynae</taxon>
        <taxon>Araneoidea</taxon>
        <taxon>Araneidae</taxon>
        <taxon>Araneus</taxon>
    </lineage>
</organism>
<evidence type="ECO:0000313" key="2">
    <source>
        <dbReference type="Proteomes" id="UP000499080"/>
    </source>
</evidence>
<keyword evidence="2" id="KW-1185">Reference proteome</keyword>
<dbReference type="Proteomes" id="UP000499080">
    <property type="component" value="Unassembled WGS sequence"/>
</dbReference>
<accession>A0A4Y2DRH4</accession>
<sequence length="123" mass="14606">MYFGLVARSRHWSRRAPVPKPDSIEVLGPSARQIWRRSNVLPLVCAEAWRRRCQLRCCPRHLTTVQNYDVRPEIATQLLQKRDVHIIKLIKKSLTNVEDTPYKSFQNLNSFIRESTWERDSQF</sequence>
<reference evidence="1 2" key="1">
    <citation type="journal article" date="2019" name="Sci. Rep.">
        <title>Orb-weaving spider Araneus ventricosus genome elucidates the spidroin gene catalogue.</title>
        <authorList>
            <person name="Kono N."/>
            <person name="Nakamura H."/>
            <person name="Ohtoshi R."/>
            <person name="Moran D.A.P."/>
            <person name="Shinohara A."/>
            <person name="Yoshida Y."/>
            <person name="Fujiwara M."/>
            <person name="Mori M."/>
            <person name="Tomita M."/>
            <person name="Arakawa K."/>
        </authorList>
    </citation>
    <scope>NUCLEOTIDE SEQUENCE [LARGE SCALE GENOMIC DNA]</scope>
</reference>
<name>A0A4Y2DRH4_ARAVE</name>
<dbReference type="AlphaFoldDB" id="A0A4Y2DRH4"/>
<protein>
    <submittedName>
        <fullName evidence="1">Uncharacterized protein</fullName>
    </submittedName>
</protein>
<evidence type="ECO:0000313" key="1">
    <source>
        <dbReference type="EMBL" id="GBM19351.1"/>
    </source>
</evidence>
<proteinExistence type="predicted"/>
<gene>
    <name evidence="1" type="ORF">AVEN_195988_1</name>
</gene>
<comment type="caution">
    <text evidence="1">The sequence shown here is derived from an EMBL/GenBank/DDBJ whole genome shotgun (WGS) entry which is preliminary data.</text>
</comment>
<dbReference type="EMBL" id="BGPR01000422">
    <property type="protein sequence ID" value="GBM19351.1"/>
    <property type="molecule type" value="Genomic_DNA"/>
</dbReference>